<dbReference type="Pfam" id="PF07702">
    <property type="entry name" value="UTRA"/>
    <property type="match status" value="1"/>
</dbReference>
<name>A0ABP9RCR6_9PSEU</name>
<dbReference type="PANTHER" id="PTHR44846:SF17">
    <property type="entry name" value="GNTR-FAMILY TRANSCRIPTIONAL REGULATOR"/>
    <property type="match status" value="1"/>
</dbReference>
<dbReference type="Gene3D" id="3.40.1410.10">
    <property type="entry name" value="Chorismate lyase-like"/>
    <property type="match status" value="1"/>
</dbReference>
<dbReference type="InterPro" id="IPR028978">
    <property type="entry name" value="Chorismate_lyase_/UTRA_dom_sf"/>
</dbReference>
<dbReference type="InterPro" id="IPR011663">
    <property type="entry name" value="UTRA"/>
</dbReference>
<comment type="caution">
    <text evidence="2">The sequence shown here is derived from an EMBL/GenBank/DDBJ whole genome shotgun (WGS) entry which is preliminary data.</text>
</comment>
<dbReference type="SUPFAM" id="SSF64288">
    <property type="entry name" value="Chorismate lyase-like"/>
    <property type="match status" value="1"/>
</dbReference>
<evidence type="ECO:0000313" key="2">
    <source>
        <dbReference type="EMBL" id="GAA5175262.1"/>
    </source>
</evidence>
<dbReference type="EMBL" id="BAABJP010000064">
    <property type="protein sequence ID" value="GAA5175262.1"/>
    <property type="molecule type" value="Genomic_DNA"/>
</dbReference>
<evidence type="ECO:0000313" key="3">
    <source>
        <dbReference type="Proteomes" id="UP001428817"/>
    </source>
</evidence>
<sequence>MVTRQGQGAFVRSVPVVRLRVTGANYRRHREEKLPGFNAQVIEQGQRPEQRLLAVEMISAPAEVADRLDIEEAATVVVRRRLFLVNDQPIARCDSYYPLSIAADTPIAESSRIRGGALSLIEDPAGPIRRVVSRSVDDLTSRMPTPAEVDELGLNAGIPVVRVLRTIYDIDDAPLEVQESIAAADRHEFRYEVDMR</sequence>
<dbReference type="Proteomes" id="UP001428817">
    <property type="component" value="Unassembled WGS sequence"/>
</dbReference>
<evidence type="ECO:0000259" key="1">
    <source>
        <dbReference type="SMART" id="SM00866"/>
    </source>
</evidence>
<organism evidence="2 3">
    <name type="scientific">Pseudonocardia eucalypti</name>
    <dbReference type="NCBI Taxonomy" id="648755"/>
    <lineage>
        <taxon>Bacteria</taxon>
        <taxon>Bacillati</taxon>
        <taxon>Actinomycetota</taxon>
        <taxon>Actinomycetes</taxon>
        <taxon>Pseudonocardiales</taxon>
        <taxon>Pseudonocardiaceae</taxon>
        <taxon>Pseudonocardia</taxon>
    </lineage>
</organism>
<protein>
    <recommendedName>
        <fullName evidence="1">UbiC transcription regulator-associated domain-containing protein</fullName>
    </recommendedName>
</protein>
<feature type="domain" description="UbiC transcription regulator-associated" evidence="1">
    <location>
        <begin position="43"/>
        <end position="188"/>
    </location>
</feature>
<reference evidence="3" key="1">
    <citation type="journal article" date="2019" name="Int. J. Syst. Evol. Microbiol.">
        <title>The Global Catalogue of Microorganisms (GCM) 10K type strain sequencing project: providing services to taxonomists for standard genome sequencing and annotation.</title>
        <authorList>
            <consortium name="The Broad Institute Genomics Platform"/>
            <consortium name="The Broad Institute Genome Sequencing Center for Infectious Disease"/>
            <person name="Wu L."/>
            <person name="Ma J."/>
        </authorList>
    </citation>
    <scope>NUCLEOTIDE SEQUENCE [LARGE SCALE GENOMIC DNA]</scope>
    <source>
        <strain evidence="3">JCM 18303</strain>
    </source>
</reference>
<proteinExistence type="predicted"/>
<dbReference type="SMART" id="SM00866">
    <property type="entry name" value="UTRA"/>
    <property type="match status" value="1"/>
</dbReference>
<dbReference type="InterPro" id="IPR050679">
    <property type="entry name" value="Bact_HTH_transcr_reg"/>
</dbReference>
<accession>A0ABP9RCR6</accession>
<keyword evidence="3" id="KW-1185">Reference proteome</keyword>
<dbReference type="PANTHER" id="PTHR44846">
    <property type="entry name" value="MANNOSYL-D-GLYCERATE TRANSPORT/METABOLISM SYSTEM REPRESSOR MNGR-RELATED"/>
    <property type="match status" value="1"/>
</dbReference>
<gene>
    <name evidence="2" type="ORF">GCM10023321_80980</name>
</gene>